<dbReference type="OrthoDB" id="1898221at2759"/>
<dbReference type="GO" id="GO:0016020">
    <property type="term" value="C:membrane"/>
    <property type="evidence" value="ECO:0007669"/>
    <property type="project" value="InterPro"/>
</dbReference>
<keyword evidence="3 6" id="KW-1133">Transmembrane helix</keyword>
<comment type="subcellular location">
    <subcellularLocation>
        <location evidence="1">Endomembrane system</location>
        <topology evidence="1">Multi-pass membrane protein</topology>
    </subcellularLocation>
</comment>
<dbReference type="PANTHER" id="PTHR10989">
    <property type="entry name" value="ANDROGEN-INDUCED PROTEIN 1-RELATED"/>
    <property type="match status" value="1"/>
</dbReference>
<keyword evidence="2 6" id="KW-0812">Transmembrane</keyword>
<dbReference type="EMBL" id="FMSP01000007">
    <property type="protein sequence ID" value="SCV71231.1"/>
    <property type="molecule type" value="Genomic_DNA"/>
</dbReference>
<evidence type="ECO:0000313" key="8">
    <source>
        <dbReference type="Proteomes" id="UP000198372"/>
    </source>
</evidence>
<dbReference type="AlphaFoldDB" id="A0A238FGH0"/>
<evidence type="ECO:0000256" key="5">
    <source>
        <dbReference type="SAM" id="MobiDB-lite"/>
    </source>
</evidence>
<reference evidence="8" key="1">
    <citation type="submission" date="2016-09" db="EMBL/GenBank/DDBJ databases">
        <authorList>
            <person name="Jeantristanb JTB J.-T."/>
            <person name="Ricardo R."/>
        </authorList>
    </citation>
    <scope>NUCLEOTIDE SEQUENCE [LARGE SCALE GENOMIC DNA]</scope>
</reference>
<gene>
    <name evidence="7" type="ORF">BQ2448_2819</name>
</gene>
<feature type="transmembrane region" description="Helical" evidence="6">
    <location>
        <begin position="171"/>
        <end position="189"/>
    </location>
</feature>
<feature type="transmembrane region" description="Helical" evidence="6">
    <location>
        <begin position="101"/>
        <end position="119"/>
    </location>
</feature>
<evidence type="ECO:0000256" key="4">
    <source>
        <dbReference type="ARBA" id="ARBA00023136"/>
    </source>
</evidence>
<feature type="compositionally biased region" description="Polar residues" evidence="5">
    <location>
        <begin position="14"/>
        <end position="23"/>
    </location>
</feature>
<feature type="transmembrane region" description="Helical" evidence="6">
    <location>
        <begin position="139"/>
        <end position="159"/>
    </location>
</feature>
<feature type="transmembrane region" description="Helical" evidence="6">
    <location>
        <begin position="209"/>
        <end position="226"/>
    </location>
</feature>
<feature type="region of interest" description="Disordered" evidence="5">
    <location>
        <begin position="1"/>
        <end position="23"/>
    </location>
</feature>
<dbReference type="PANTHER" id="PTHR10989:SF16">
    <property type="entry name" value="AT02829P-RELATED"/>
    <property type="match status" value="1"/>
</dbReference>
<dbReference type="InterPro" id="IPR006838">
    <property type="entry name" value="ADTRP_AIG1"/>
</dbReference>
<evidence type="ECO:0000256" key="1">
    <source>
        <dbReference type="ARBA" id="ARBA00004127"/>
    </source>
</evidence>
<evidence type="ECO:0000256" key="6">
    <source>
        <dbReference type="SAM" id="Phobius"/>
    </source>
</evidence>
<keyword evidence="4 6" id="KW-0472">Membrane</keyword>
<proteinExistence type="predicted"/>
<protein>
    <submittedName>
        <fullName evidence="7">BQ2448_2819 protein</fullName>
    </submittedName>
</protein>
<sequence>MPSKHLSNRYKPSVHSSSVPETTPRTPLSIGLHIVGLAILSNAFRLIWMPSPVKEYMDAQFGGQWNFLTVLSLAVSWLTFAVAVLKDALPSARFFDRLKTTLMIIAVPIEGLVSLLYWSMQFYDPSLLTPKDAIFKIPLFLDISIHAFPALLLWTDFLVFSPPMSKKANPVLISTVATTAYTMWMEYTSHHNQWFPYPFLNDMTRFQRASFYIAMIPVLLGLFHLANGIHRSVRGRPAGLESDTASRLDRKVKKAL</sequence>
<evidence type="ECO:0000313" key="7">
    <source>
        <dbReference type="EMBL" id="SCV71231.1"/>
    </source>
</evidence>
<dbReference type="Pfam" id="PF04750">
    <property type="entry name" value="Far-17a_AIG1"/>
    <property type="match status" value="1"/>
</dbReference>
<keyword evidence="8" id="KW-1185">Reference proteome</keyword>
<evidence type="ECO:0000256" key="3">
    <source>
        <dbReference type="ARBA" id="ARBA00022989"/>
    </source>
</evidence>
<accession>A0A238FGH0</accession>
<dbReference type="GO" id="GO:0012505">
    <property type="term" value="C:endomembrane system"/>
    <property type="evidence" value="ECO:0007669"/>
    <property type="project" value="UniProtKB-SubCell"/>
</dbReference>
<evidence type="ECO:0000256" key="2">
    <source>
        <dbReference type="ARBA" id="ARBA00022692"/>
    </source>
</evidence>
<dbReference type="Proteomes" id="UP000198372">
    <property type="component" value="Unassembled WGS sequence"/>
</dbReference>
<name>A0A238FGH0_9BASI</name>
<feature type="transmembrane region" description="Helical" evidence="6">
    <location>
        <begin position="30"/>
        <end position="48"/>
    </location>
</feature>
<feature type="transmembrane region" description="Helical" evidence="6">
    <location>
        <begin position="68"/>
        <end position="89"/>
    </location>
</feature>
<organism evidence="7 8">
    <name type="scientific">Microbotryum intermedium</name>
    <dbReference type="NCBI Taxonomy" id="269621"/>
    <lineage>
        <taxon>Eukaryota</taxon>
        <taxon>Fungi</taxon>
        <taxon>Dikarya</taxon>
        <taxon>Basidiomycota</taxon>
        <taxon>Pucciniomycotina</taxon>
        <taxon>Microbotryomycetes</taxon>
        <taxon>Microbotryales</taxon>
        <taxon>Microbotryaceae</taxon>
        <taxon>Microbotryum</taxon>
    </lineage>
</organism>